<dbReference type="AlphaFoldDB" id="A0AA88A8Z3"/>
<dbReference type="EMBL" id="BTGU01000033">
    <property type="protein sequence ID" value="GMN50253.1"/>
    <property type="molecule type" value="Genomic_DNA"/>
</dbReference>
<organism evidence="2 3">
    <name type="scientific">Ficus carica</name>
    <name type="common">Common fig</name>
    <dbReference type="NCBI Taxonomy" id="3494"/>
    <lineage>
        <taxon>Eukaryota</taxon>
        <taxon>Viridiplantae</taxon>
        <taxon>Streptophyta</taxon>
        <taxon>Embryophyta</taxon>
        <taxon>Tracheophyta</taxon>
        <taxon>Spermatophyta</taxon>
        <taxon>Magnoliopsida</taxon>
        <taxon>eudicotyledons</taxon>
        <taxon>Gunneridae</taxon>
        <taxon>Pentapetalae</taxon>
        <taxon>rosids</taxon>
        <taxon>fabids</taxon>
        <taxon>Rosales</taxon>
        <taxon>Moraceae</taxon>
        <taxon>Ficeae</taxon>
        <taxon>Ficus</taxon>
    </lineage>
</organism>
<comment type="caution">
    <text evidence="2">The sequence shown here is derived from an EMBL/GenBank/DDBJ whole genome shotgun (WGS) entry which is preliminary data.</text>
</comment>
<name>A0AA88A8Z3_FICCA</name>
<gene>
    <name evidence="2" type="ORF">TIFTF001_019412</name>
</gene>
<protein>
    <submittedName>
        <fullName evidence="2">Uncharacterized protein</fullName>
    </submittedName>
</protein>
<proteinExistence type="predicted"/>
<evidence type="ECO:0000313" key="3">
    <source>
        <dbReference type="Proteomes" id="UP001187192"/>
    </source>
</evidence>
<accession>A0AA88A8Z3</accession>
<reference evidence="2" key="1">
    <citation type="submission" date="2023-07" db="EMBL/GenBank/DDBJ databases">
        <title>draft genome sequence of fig (Ficus carica).</title>
        <authorList>
            <person name="Takahashi T."/>
            <person name="Nishimura K."/>
        </authorList>
    </citation>
    <scope>NUCLEOTIDE SEQUENCE</scope>
</reference>
<sequence>MPNPPKEIKCANATVGRDGGGRKNNHGNEAQASRTGRRPHQPGFQKGIMAAL</sequence>
<evidence type="ECO:0000313" key="2">
    <source>
        <dbReference type="EMBL" id="GMN50253.1"/>
    </source>
</evidence>
<feature type="region of interest" description="Disordered" evidence="1">
    <location>
        <begin position="1"/>
        <end position="52"/>
    </location>
</feature>
<evidence type="ECO:0000256" key="1">
    <source>
        <dbReference type="SAM" id="MobiDB-lite"/>
    </source>
</evidence>
<dbReference type="Proteomes" id="UP001187192">
    <property type="component" value="Unassembled WGS sequence"/>
</dbReference>
<keyword evidence="3" id="KW-1185">Reference proteome</keyword>